<dbReference type="Proteomes" id="UP000019484">
    <property type="component" value="Unassembled WGS sequence"/>
</dbReference>
<accession>W9XIE8</accession>
<proteinExistence type="predicted"/>
<sequence length="990" mass="107699">MTSILRLSKDRSSFLFRRQNQDNQVGSSFESLEHRLPDISLVDTRSFEDLFDQFKGQESLEDCSDAQPQLESEKASGKGLGQANVNINRTDSRTSSSYSQPSQRESDYSPIVTRHSSSSSYTQEPPFAISKSVTDQGPARPVLAGIDGSYPRAHGSRTTTNSSSLIVSSTPPNLDKPLPPGPSGGQKASTSAPTLPSRQTAAELPSEPIIPPQTQSEPNITHRAPSRSDGIATSDQVFQVAVISDLLSSSTNPVPAVGLGNAPSTSHRRHQSASETAYQQSMTFKDDHARRKSADLSLLASKVEGSTRLAKSRSKQLYRPITAATAERVIYRVMCNLQSIEDLLATAMVSKGFLRTFQRNQSNLVSHLLFKTSRPAWEFRRSMLALQGSKDFVLKDFRRDCARLTALKAHIAAHCRSSCKPSTLAGLLGEDTERQAEVDHALWRICTFSTLFGNTVGQSGASSTETDWLNGGRAPNNKRLGAGFSIGNGPGLSIPELENMKELWQSLQVIVSGFHGREEEAKQFGVFDNWHPEGTVSESQHLAEWISYLLALGPQTVLSVSSCSFERARTLGLTTWAAPPTGKSRCSFLVAAMTQVYQERVLEEATLKTTRFSVSRAPIHRPTRSVEERQLPFPPSSRPATSKTQPLRIDTSNTKRRPASVDEAGNSRLEIRPDCDPDHLEGHTSGIFPASPTADPTLFYALNMTSTASTKLGATLFPMDYARPTPRVPFPAPERPAVKSSGVIDPVDKAMTFLVQEMGFQESRARKALAMCDTGSGLDLQKAVELLAVDSKDSRQQFSAPVELPTSVEMPGPPSKLKQQHLSSFCDGQCKRTGTIVHSRSRSAGAITEVSISPVSAADGSEWQDTISPLAASPMSATRARTPMRRGPSRSTRTWKVLGMDTMLKRKTSLSVLGIDEYQAKVERKRSMRAVNGTSDPGVKDGLSKNLLGLGLAVGSGAGAKASGEQVEHVREKNRHKKEKSSASRMARYA</sequence>
<comment type="caution">
    <text evidence="2">The sequence shown here is derived from an EMBL/GenBank/DDBJ whole genome shotgun (WGS) entry which is preliminary data.</text>
</comment>
<evidence type="ECO:0008006" key="4">
    <source>
        <dbReference type="Google" id="ProtNLM"/>
    </source>
</evidence>
<dbReference type="OrthoDB" id="5376710at2759"/>
<feature type="compositionally biased region" description="Low complexity" evidence="1">
    <location>
        <begin position="93"/>
        <end position="103"/>
    </location>
</feature>
<evidence type="ECO:0000313" key="3">
    <source>
        <dbReference type="Proteomes" id="UP000019484"/>
    </source>
</evidence>
<feature type="region of interest" description="Disordered" evidence="1">
    <location>
        <begin position="798"/>
        <end position="820"/>
    </location>
</feature>
<keyword evidence="3" id="KW-1185">Reference proteome</keyword>
<feature type="region of interest" description="Disordered" evidence="1">
    <location>
        <begin position="955"/>
        <end position="990"/>
    </location>
</feature>
<dbReference type="eggNOG" id="ENOG502SFK0">
    <property type="taxonomic scope" value="Eukaryota"/>
</dbReference>
<protein>
    <recommendedName>
        <fullName evidence="4">UBA domain-containing protein</fullName>
    </recommendedName>
</protein>
<feature type="region of interest" description="Disordered" evidence="1">
    <location>
        <begin position="58"/>
        <end position="231"/>
    </location>
</feature>
<feature type="compositionally biased region" description="Polar residues" evidence="1">
    <location>
        <begin position="273"/>
        <end position="283"/>
    </location>
</feature>
<feature type="compositionally biased region" description="Polar residues" evidence="1">
    <location>
        <begin position="114"/>
        <end position="123"/>
    </location>
</feature>
<dbReference type="GeneID" id="19163280"/>
<dbReference type="EMBL" id="AMWN01000008">
    <property type="protein sequence ID" value="EXJ80287.1"/>
    <property type="molecule type" value="Genomic_DNA"/>
</dbReference>
<gene>
    <name evidence="2" type="ORF">A1O1_08429</name>
</gene>
<dbReference type="RefSeq" id="XP_007727481.1">
    <property type="nucleotide sequence ID" value="XM_007729291.1"/>
</dbReference>
<organism evidence="2 3">
    <name type="scientific">Capronia coronata CBS 617.96</name>
    <dbReference type="NCBI Taxonomy" id="1182541"/>
    <lineage>
        <taxon>Eukaryota</taxon>
        <taxon>Fungi</taxon>
        <taxon>Dikarya</taxon>
        <taxon>Ascomycota</taxon>
        <taxon>Pezizomycotina</taxon>
        <taxon>Eurotiomycetes</taxon>
        <taxon>Chaetothyriomycetidae</taxon>
        <taxon>Chaetothyriales</taxon>
        <taxon>Herpotrichiellaceae</taxon>
        <taxon>Capronia</taxon>
    </lineage>
</organism>
<dbReference type="AlphaFoldDB" id="W9XIE8"/>
<dbReference type="Gene3D" id="1.10.8.10">
    <property type="entry name" value="DNA helicase RuvA subunit, C-terminal domain"/>
    <property type="match status" value="1"/>
</dbReference>
<feature type="compositionally biased region" description="Basic and acidic residues" evidence="1">
    <location>
        <begin position="669"/>
        <end position="682"/>
    </location>
</feature>
<dbReference type="STRING" id="1182541.W9XIE8"/>
<name>W9XIE8_9EURO</name>
<evidence type="ECO:0000256" key="1">
    <source>
        <dbReference type="SAM" id="MobiDB-lite"/>
    </source>
</evidence>
<evidence type="ECO:0000313" key="2">
    <source>
        <dbReference type="EMBL" id="EXJ80287.1"/>
    </source>
</evidence>
<reference evidence="2 3" key="1">
    <citation type="submission" date="2013-03" db="EMBL/GenBank/DDBJ databases">
        <title>The Genome Sequence of Capronia coronata CBS 617.96.</title>
        <authorList>
            <consortium name="The Broad Institute Genomics Platform"/>
            <person name="Cuomo C."/>
            <person name="de Hoog S."/>
            <person name="Gorbushina A."/>
            <person name="Walker B."/>
            <person name="Young S.K."/>
            <person name="Zeng Q."/>
            <person name="Gargeya S."/>
            <person name="Fitzgerald M."/>
            <person name="Haas B."/>
            <person name="Abouelleil A."/>
            <person name="Allen A.W."/>
            <person name="Alvarado L."/>
            <person name="Arachchi H.M."/>
            <person name="Berlin A.M."/>
            <person name="Chapman S.B."/>
            <person name="Gainer-Dewar J."/>
            <person name="Goldberg J."/>
            <person name="Griggs A."/>
            <person name="Gujja S."/>
            <person name="Hansen M."/>
            <person name="Howarth C."/>
            <person name="Imamovic A."/>
            <person name="Ireland A."/>
            <person name="Larimer J."/>
            <person name="McCowan C."/>
            <person name="Murphy C."/>
            <person name="Pearson M."/>
            <person name="Poon T.W."/>
            <person name="Priest M."/>
            <person name="Roberts A."/>
            <person name="Saif S."/>
            <person name="Shea T."/>
            <person name="Sisk P."/>
            <person name="Sykes S."/>
            <person name="Wortman J."/>
            <person name="Nusbaum C."/>
            <person name="Birren B."/>
        </authorList>
    </citation>
    <scope>NUCLEOTIDE SEQUENCE [LARGE SCALE GENOMIC DNA]</scope>
    <source>
        <strain evidence="2 3">CBS 617.96</strain>
    </source>
</reference>
<dbReference type="HOGENOM" id="CLU_011378_0_0_1"/>
<feature type="compositionally biased region" description="Polar residues" evidence="1">
    <location>
        <begin position="186"/>
        <end position="200"/>
    </location>
</feature>
<feature type="region of interest" description="Disordered" evidence="1">
    <location>
        <begin position="261"/>
        <end position="286"/>
    </location>
</feature>
<feature type="region of interest" description="Disordered" evidence="1">
    <location>
        <begin position="616"/>
        <end position="689"/>
    </location>
</feature>
<feature type="compositionally biased region" description="Polar residues" evidence="1">
    <location>
        <begin position="156"/>
        <end position="170"/>
    </location>
</feature>